<protein>
    <submittedName>
        <fullName evidence="4">Secreted protein</fullName>
    </submittedName>
</protein>
<evidence type="ECO:0000256" key="1">
    <source>
        <dbReference type="SAM" id="MobiDB-lite"/>
    </source>
</evidence>
<feature type="chain" id="PRO_5009318795" evidence="2">
    <location>
        <begin position="24"/>
        <end position="75"/>
    </location>
</feature>
<sequence length="75" mass="7801">MKARTRPHLRVLLAAAAFAAAAATAEQHAAGQDKADNEQDANGDEDGVAKHASCVATRSLRDRTGMSAAQLINSQ</sequence>
<dbReference type="WBParaSite" id="maker-unitig_44010-snap-gene-0.2-mRNA-1">
    <property type="protein sequence ID" value="maker-unitig_44010-snap-gene-0.2-mRNA-1"/>
    <property type="gene ID" value="maker-unitig_44010-snap-gene-0.2"/>
</dbReference>
<dbReference type="AlphaFoldDB" id="A0A1I8FRR1"/>
<evidence type="ECO:0000313" key="3">
    <source>
        <dbReference type="Proteomes" id="UP000095280"/>
    </source>
</evidence>
<name>A0A1I8FRR1_9PLAT</name>
<evidence type="ECO:0000313" key="4">
    <source>
        <dbReference type="WBParaSite" id="maker-unitig_44010-snap-gene-0.2-mRNA-1"/>
    </source>
</evidence>
<feature type="signal peptide" evidence="2">
    <location>
        <begin position="1"/>
        <end position="23"/>
    </location>
</feature>
<keyword evidence="3" id="KW-1185">Reference proteome</keyword>
<organism evidence="3 4">
    <name type="scientific">Macrostomum lignano</name>
    <dbReference type="NCBI Taxonomy" id="282301"/>
    <lineage>
        <taxon>Eukaryota</taxon>
        <taxon>Metazoa</taxon>
        <taxon>Spiralia</taxon>
        <taxon>Lophotrochozoa</taxon>
        <taxon>Platyhelminthes</taxon>
        <taxon>Rhabditophora</taxon>
        <taxon>Macrostomorpha</taxon>
        <taxon>Macrostomida</taxon>
        <taxon>Macrostomidae</taxon>
        <taxon>Macrostomum</taxon>
    </lineage>
</organism>
<accession>A0A1I8FRR1</accession>
<evidence type="ECO:0000256" key="2">
    <source>
        <dbReference type="SAM" id="SignalP"/>
    </source>
</evidence>
<reference evidence="4" key="1">
    <citation type="submission" date="2016-11" db="UniProtKB">
        <authorList>
            <consortium name="WormBaseParasite"/>
        </authorList>
    </citation>
    <scope>IDENTIFICATION</scope>
</reference>
<proteinExistence type="predicted"/>
<feature type="region of interest" description="Disordered" evidence="1">
    <location>
        <begin position="26"/>
        <end position="50"/>
    </location>
</feature>
<keyword evidence="2" id="KW-0732">Signal</keyword>
<dbReference type="Proteomes" id="UP000095280">
    <property type="component" value="Unplaced"/>
</dbReference>